<dbReference type="GO" id="GO:0006660">
    <property type="term" value="P:phosphatidylserine catabolic process"/>
    <property type="evidence" value="ECO:0007669"/>
    <property type="project" value="TreeGrafter"/>
</dbReference>
<keyword evidence="11" id="KW-0735">Signal-anchor</keyword>
<evidence type="ECO:0000256" key="1">
    <source>
        <dbReference type="ARBA" id="ARBA00001024"/>
    </source>
</evidence>
<evidence type="ECO:0000256" key="14">
    <source>
        <dbReference type="ARBA" id="ARBA00023098"/>
    </source>
</evidence>
<keyword evidence="16" id="KW-0325">Glycoprotein</keyword>
<keyword evidence="14" id="KW-0443">Lipid metabolism</keyword>
<dbReference type="GO" id="GO:0005775">
    <property type="term" value="C:vacuolar lumen"/>
    <property type="evidence" value="ECO:0007669"/>
    <property type="project" value="TreeGrafter"/>
</dbReference>
<dbReference type="GO" id="GO:0004806">
    <property type="term" value="F:triacylglycerol lipase activity"/>
    <property type="evidence" value="ECO:0007669"/>
    <property type="project" value="UniProtKB-EC"/>
</dbReference>
<keyword evidence="13" id="KW-0072">Autophagy</keyword>
<evidence type="ECO:0000256" key="4">
    <source>
        <dbReference type="ARBA" id="ARBA00010701"/>
    </source>
</evidence>
<comment type="subunit">
    <text evidence="5">Binds to both phosphatidylinositol (PI) and phosphatidylinositol 3,5-bisphosphate (PIP2).</text>
</comment>
<dbReference type="PANTHER" id="PTHR47175">
    <property type="entry name" value="LIPASE ATG15-RELATED"/>
    <property type="match status" value="1"/>
</dbReference>
<keyword evidence="18" id="KW-0732">Signal</keyword>
<keyword evidence="10" id="KW-0442">Lipid degradation</keyword>
<comment type="similarity">
    <text evidence="4">Belongs to the AB hydrolase superfamily. Lipase family.</text>
</comment>
<evidence type="ECO:0000256" key="16">
    <source>
        <dbReference type="ARBA" id="ARBA00023180"/>
    </source>
</evidence>
<keyword evidence="9" id="KW-0378">Hydrolase</keyword>
<dbReference type="GO" id="GO:0046461">
    <property type="term" value="P:neutral lipid catabolic process"/>
    <property type="evidence" value="ECO:0007669"/>
    <property type="project" value="TreeGrafter"/>
</dbReference>
<dbReference type="EC" id="3.1.1.3" evidence="6"/>
<evidence type="ECO:0000256" key="7">
    <source>
        <dbReference type="ARBA" id="ARBA00022692"/>
    </source>
</evidence>
<evidence type="ECO:0000256" key="13">
    <source>
        <dbReference type="ARBA" id="ARBA00023006"/>
    </source>
</evidence>
<dbReference type="GO" id="GO:0034496">
    <property type="term" value="P:multivesicular body membrane disassembly"/>
    <property type="evidence" value="ECO:0007669"/>
    <property type="project" value="TreeGrafter"/>
</dbReference>
<keyword evidence="15" id="KW-0472">Membrane</keyword>
<reference evidence="19" key="1">
    <citation type="journal article" date="2023" name="Mol. Plant Microbe Interact.">
        <title>Elucidating the Obligate Nature and Biological Capacity of an Invasive Fungal Corn Pathogen.</title>
        <authorList>
            <person name="MacCready J.S."/>
            <person name="Roggenkamp E.M."/>
            <person name="Gdanetz K."/>
            <person name="Chilvers M.I."/>
        </authorList>
    </citation>
    <scope>NUCLEOTIDE SEQUENCE</scope>
    <source>
        <strain evidence="19">PM02</strain>
    </source>
</reference>
<gene>
    <name evidence="19" type="ORF">P8C59_000678</name>
</gene>
<evidence type="ECO:0000256" key="8">
    <source>
        <dbReference type="ARBA" id="ARBA00022753"/>
    </source>
</evidence>
<protein>
    <recommendedName>
        <fullName evidence="6">triacylglycerol lipase</fullName>
        <ecNumber evidence="6">3.1.1.3</ecNumber>
    </recommendedName>
    <alternativeName>
        <fullName evidence="17">Autophagy-related protein 15</fullName>
    </alternativeName>
</protein>
<evidence type="ECO:0000256" key="18">
    <source>
        <dbReference type="SAM" id="SignalP"/>
    </source>
</evidence>
<dbReference type="EMBL" id="JAQQPM010000001">
    <property type="protein sequence ID" value="KAK2066899.1"/>
    <property type="molecule type" value="Genomic_DNA"/>
</dbReference>
<sequence length="258" mass="28061">MSSKRRKWSGRCFSAGRVTAHLLLFSFIAFGAAPVGANGSKRQADAQLVIPIGTPSWTPLQPEPTSPSEHLFTLRHDAEVWLAAEDDFDAQAISPLKARSNAMRIERLADRRPSVVDPMVAFARERGYVAVLGADAWTLDEIAGPDISDKDTIVSMAYMAADAYVRTPEEPDWTEVGAPFNRSADFGWETDGLRGHIWADETNSTIVIGLKGTSPAVFDGDGTTTNDKYPCVTYAADHGHVHPGNSNEHVSHSWLVGL</sequence>
<dbReference type="InterPro" id="IPR029058">
    <property type="entry name" value="AB_hydrolase_fold"/>
</dbReference>
<dbReference type="InterPro" id="IPR050805">
    <property type="entry name" value="ATG15_Lipase"/>
</dbReference>
<dbReference type="GO" id="GO:0032585">
    <property type="term" value="C:multivesicular body membrane"/>
    <property type="evidence" value="ECO:0007669"/>
    <property type="project" value="UniProtKB-SubCell"/>
</dbReference>
<keyword evidence="12" id="KW-1133">Transmembrane helix</keyword>
<comment type="subcellular location">
    <subcellularLocation>
        <location evidence="3">Endosome</location>
        <location evidence="3">Multivesicular body membrane</location>
        <topology evidence="3">Single-pass type II membrane protein</topology>
    </subcellularLocation>
    <subcellularLocation>
        <location evidence="2">Prevacuolar compartment membrane</location>
        <topology evidence="2">Single-pass type II membrane protein</topology>
    </subcellularLocation>
</comment>
<dbReference type="Proteomes" id="UP001217918">
    <property type="component" value="Unassembled WGS sequence"/>
</dbReference>
<evidence type="ECO:0000256" key="9">
    <source>
        <dbReference type="ARBA" id="ARBA00022801"/>
    </source>
</evidence>
<evidence type="ECO:0000256" key="15">
    <source>
        <dbReference type="ARBA" id="ARBA00023136"/>
    </source>
</evidence>
<keyword evidence="8" id="KW-0967">Endosome</keyword>
<evidence type="ECO:0000256" key="10">
    <source>
        <dbReference type="ARBA" id="ARBA00022963"/>
    </source>
</evidence>
<keyword evidence="20" id="KW-1185">Reference proteome</keyword>
<evidence type="ECO:0000313" key="20">
    <source>
        <dbReference type="Proteomes" id="UP001217918"/>
    </source>
</evidence>
<name>A0AAD9M6S8_9PEZI</name>
<feature type="signal peptide" evidence="18">
    <location>
        <begin position="1"/>
        <end position="37"/>
    </location>
</feature>
<accession>A0AAD9M6S8</accession>
<organism evidence="19 20">
    <name type="scientific">Phyllachora maydis</name>
    <dbReference type="NCBI Taxonomy" id="1825666"/>
    <lineage>
        <taxon>Eukaryota</taxon>
        <taxon>Fungi</taxon>
        <taxon>Dikarya</taxon>
        <taxon>Ascomycota</taxon>
        <taxon>Pezizomycotina</taxon>
        <taxon>Sordariomycetes</taxon>
        <taxon>Sordariomycetidae</taxon>
        <taxon>Phyllachorales</taxon>
        <taxon>Phyllachoraceae</taxon>
        <taxon>Phyllachora</taxon>
    </lineage>
</organism>
<proteinExistence type="inferred from homology"/>
<evidence type="ECO:0000256" key="6">
    <source>
        <dbReference type="ARBA" id="ARBA00013279"/>
    </source>
</evidence>
<comment type="catalytic activity">
    <reaction evidence="1">
        <text>a triacylglycerol + H2O = a diacylglycerol + a fatty acid + H(+)</text>
        <dbReference type="Rhea" id="RHEA:12044"/>
        <dbReference type="ChEBI" id="CHEBI:15377"/>
        <dbReference type="ChEBI" id="CHEBI:15378"/>
        <dbReference type="ChEBI" id="CHEBI:17855"/>
        <dbReference type="ChEBI" id="CHEBI:18035"/>
        <dbReference type="ChEBI" id="CHEBI:28868"/>
        <dbReference type="EC" id="3.1.1.3"/>
    </reaction>
</comment>
<keyword evidence="7" id="KW-0812">Transmembrane</keyword>
<feature type="chain" id="PRO_5042286716" description="triacylglycerol lipase" evidence="18">
    <location>
        <begin position="38"/>
        <end position="258"/>
    </location>
</feature>
<evidence type="ECO:0000313" key="19">
    <source>
        <dbReference type="EMBL" id="KAK2066899.1"/>
    </source>
</evidence>
<dbReference type="GO" id="GO:0034727">
    <property type="term" value="P:piecemeal microautophagy of the nucleus"/>
    <property type="evidence" value="ECO:0007669"/>
    <property type="project" value="TreeGrafter"/>
</dbReference>
<dbReference type="GO" id="GO:0004620">
    <property type="term" value="F:phospholipase activity"/>
    <property type="evidence" value="ECO:0007669"/>
    <property type="project" value="TreeGrafter"/>
</dbReference>
<evidence type="ECO:0000256" key="2">
    <source>
        <dbReference type="ARBA" id="ARBA00004270"/>
    </source>
</evidence>
<evidence type="ECO:0000256" key="17">
    <source>
        <dbReference type="ARBA" id="ARBA00029828"/>
    </source>
</evidence>
<evidence type="ECO:0000256" key="12">
    <source>
        <dbReference type="ARBA" id="ARBA00022989"/>
    </source>
</evidence>
<dbReference type="SUPFAM" id="SSF53474">
    <property type="entry name" value="alpha/beta-Hydrolases"/>
    <property type="match status" value="1"/>
</dbReference>
<dbReference type="PANTHER" id="PTHR47175:SF2">
    <property type="entry name" value="LIPASE ATG15-RELATED"/>
    <property type="match status" value="1"/>
</dbReference>
<evidence type="ECO:0000256" key="11">
    <source>
        <dbReference type="ARBA" id="ARBA00022968"/>
    </source>
</evidence>
<evidence type="ECO:0000256" key="3">
    <source>
        <dbReference type="ARBA" id="ARBA00004343"/>
    </source>
</evidence>
<comment type="caution">
    <text evidence="19">The sequence shown here is derived from an EMBL/GenBank/DDBJ whole genome shotgun (WGS) entry which is preliminary data.</text>
</comment>
<evidence type="ECO:0000256" key="5">
    <source>
        <dbReference type="ARBA" id="ARBA00011137"/>
    </source>
</evidence>
<dbReference type="AlphaFoldDB" id="A0AAD9M6S8"/>